<accession>A0A919HV64</accession>
<comment type="caution">
    <text evidence="1">The sequence shown here is derived from an EMBL/GenBank/DDBJ whole genome shotgun (WGS) entry which is preliminary data.</text>
</comment>
<evidence type="ECO:0000313" key="1">
    <source>
        <dbReference type="EMBL" id="GHK54525.1"/>
    </source>
</evidence>
<evidence type="ECO:0000313" key="2">
    <source>
        <dbReference type="Proteomes" id="UP000655094"/>
    </source>
</evidence>
<gene>
    <name evidence="1" type="ORF">KPZU09_42610</name>
</gene>
<organism evidence="1 2">
    <name type="scientific">Klebsiella pneumoniae</name>
    <dbReference type="NCBI Taxonomy" id="573"/>
    <lineage>
        <taxon>Bacteria</taxon>
        <taxon>Pseudomonadati</taxon>
        <taxon>Pseudomonadota</taxon>
        <taxon>Gammaproteobacteria</taxon>
        <taxon>Enterobacterales</taxon>
        <taxon>Enterobacteriaceae</taxon>
        <taxon>Klebsiella/Raoultella group</taxon>
        <taxon>Klebsiella</taxon>
        <taxon>Klebsiella pneumoniae complex</taxon>
    </lineage>
</organism>
<dbReference type="Proteomes" id="UP000655094">
    <property type="component" value="Unassembled WGS sequence"/>
</dbReference>
<dbReference type="AlphaFoldDB" id="A0A919HV64"/>
<sequence>MKQARIEWQGQVRDVLVNERDQVRPDDGTVLKKVNSAGCRPPTARCSRWG</sequence>
<reference evidence="1" key="1">
    <citation type="submission" date="2020-10" db="EMBL/GenBank/DDBJ databases">
        <title>Genome Sequence of ESBL Producing Zambian Clinical Strains.</title>
        <authorList>
            <person name="Shawa M."/>
            <person name="Furuta Y."/>
            <person name="Simbotwe M."/>
            <person name="Mulenga E."/>
            <person name="Mubanga M."/>
            <person name="Mulenga G."/>
            <person name="Kaile C."/>
            <person name="Zorigt T."/>
            <person name="Hang'ombe B."/>
            <person name="Higashi H."/>
        </authorList>
    </citation>
    <scope>NUCLEOTIDE SEQUENCE</scope>
    <source>
        <strain evidence="1">Zam_UTH_09</strain>
    </source>
</reference>
<proteinExistence type="predicted"/>
<protein>
    <submittedName>
        <fullName evidence="1">Uncharacterized protein</fullName>
    </submittedName>
</protein>
<dbReference type="EMBL" id="BNFF01000001">
    <property type="protein sequence ID" value="GHK54525.1"/>
    <property type="molecule type" value="Genomic_DNA"/>
</dbReference>
<name>A0A919HV64_KLEPN</name>